<protein>
    <submittedName>
        <fullName evidence="2">Uncharacterized protein</fullName>
    </submittedName>
</protein>
<organism evidence="2 3">
    <name type="scientific">Thomasclavelia spiroformis</name>
    <dbReference type="NCBI Taxonomy" id="29348"/>
    <lineage>
        <taxon>Bacteria</taxon>
        <taxon>Bacillati</taxon>
        <taxon>Bacillota</taxon>
        <taxon>Erysipelotrichia</taxon>
        <taxon>Erysipelotrichales</taxon>
        <taxon>Coprobacillaceae</taxon>
        <taxon>Thomasclavelia</taxon>
    </lineage>
</organism>
<feature type="signal peptide" evidence="1">
    <location>
        <begin position="1"/>
        <end position="27"/>
    </location>
</feature>
<dbReference type="PROSITE" id="PS51257">
    <property type="entry name" value="PROKAR_LIPOPROTEIN"/>
    <property type="match status" value="1"/>
</dbReference>
<sequence>MFIMKKLLFSCSLMIACLFVSMNILTAAYITVQDTDSYAYNQANYAIVTLSGQRDTSTDRLSNVKTSKTVKGQVVVDFETIQRPNQFSANVDVNFRYQGLYRGTVHLKGASSLF</sequence>
<dbReference type="AlphaFoldDB" id="A0A3E5FNA7"/>
<feature type="chain" id="PRO_5017733337" evidence="1">
    <location>
        <begin position="28"/>
        <end position="114"/>
    </location>
</feature>
<dbReference type="Proteomes" id="UP000261087">
    <property type="component" value="Unassembled WGS sequence"/>
</dbReference>
<name>A0A3E5FNA7_9FIRM</name>
<evidence type="ECO:0000313" key="2">
    <source>
        <dbReference type="EMBL" id="RGO06501.1"/>
    </source>
</evidence>
<proteinExistence type="predicted"/>
<evidence type="ECO:0000313" key="3">
    <source>
        <dbReference type="Proteomes" id="UP000261087"/>
    </source>
</evidence>
<keyword evidence="1" id="KW-0732">Signal</keyword>
<dbReference type="EMBL" id="QSVF01000052">
    <property type="protein sequence ID" value="RGO06501.1"/>
    <property type="molecule type" value="Genomic_DNA"/>
</dbReference>
<accession>A0A3E5FNA7</accession>
<evidence type="ECO:0000256" key="1">
    <source>
        <dbReference type="SAM" id="SignalP"/>
    </source>
</evidence>
<gene>
    <name evidence="2" type="ORF">DXB31_11805</name>
</gene>
<comment type="caution">
    <text evidence="2">The sequence shown here is derived from an EMBL/GenBank/DDBJ whole genome shotgun (WGS) entry which is preliminary data.</text>
</comment>
<reference evidence="2 3" key="1">
    <citation type="submission" date="2018-08" db="EMBL/GenBank/DDBJ databases">
        <title>A genome reference for cultivated species of the human gut microbiota.</title>
        <authorList>
            <person name="Zou Y."/>
            <person name="Xue W."/>
            <person name="Luo G."/>
        </authorList>
    </citation>
    <scope>NUCLEOTIDE SEQUENCE [LARGE SCALE GENOMIC DNA]</scope>
    <source>
        <strain evidence="2 3">OM02-6</strain>
    </source>
</reference>